<keyword evidence="1 4" id="KW-0489">Methyltransferase</keyword>
<dbReference type="GO" id="GO:0008173">
    <property type="term" value="F:RNA methyltransferase activity"/>
    <property type="evidence" value="ECO:0007669"/>
    <property type="project" value="InterPro"/>
</dbReference>
<dbReference type="CDD" id="cd18097">
    <property type="entry name" value="SpoU-like"/>
    <property type="match status" value="1"/>
</dbReference>
<dbReference type="AlphaFoldDB" id="A0A2M7CJ79"/>
<protein>
    <submittedName>
        <fullName evidence="4">RNA methyltransferase</fullName>
    </submittedName>
</protein>
<evidence type="ECO:0000256" key="1">
    <source>
        <dbReference type="ARBA" id="ARBA00022603"/>
    </source>
</evidence>
<dbReference type="Gene3D" id="3.40.1280.10">
    <property type="match status" value="1"/>
</dbReference>
<dbReference type="Proteomes" id="UP000229966">
    <property type="component" value="Unassembled WGS sequence"/>
</dbReference>
<dbReference type="SUPFAM" id="SSF75217">
    <property type="entry name" value="alpha/beta knot"/>
    <property type="match status" value="1"/>
</dbReference>
<gene>
    <name evidence="4" type="ORF">COS38_00350</name>
</gene>
<dbReference type="GO" id="GO:0003723">
    <property type="term" value="F:RNA binding"/>
    <property type="evidence" value="ECO:0007669"/>
    <property type="project" value="InterPro"/>
</dbReference>
<dbReference type="PANTHER" id="PTHR46429:SF1">
    <property type="entry name" value="23S RRNA (GUANOSINE-2'-O-)-METHYLTRANSFERASE RLMB"/>
    <property type="match status" value="1"/>
</dbReference>
<dbReference type="InterPro" id="IPR001537">
    <property type="entry name" value="SpoU_MeTrfase"/>
</dbReference>
<dbReference type="GO" id="GO:0032259">
    <property type="term" value="P:methylation"/>
    <property type="evidence" value="ECO:0007669"/>
    <property type="project" value="UniProtKB-KW"/>
</dbReference>
<dbReference type="InterPro" id="IPR004441">
    <property type="entry name" value="rRNA_MeTrfase_TrmH"/>
</dbReference>
<dbReference type="InterPro" id="IPR029028">
    <property type="entry name" value="Alpha/beta_knot_MTases"/>
</dbReference>
<evidence type="ECO:0000313" key="5">
    <source>
        <dbReference type="Proteomes" id="UP000229966"/>
    </source>
</evidence>
<evidence type="ECO:0000256" key="2">
    <source>
        <dbReference type="ARBA" id="ARBA00022679"/>
    </source>
</evidence>
<dbReference type="GO" id="GO:0005829">
    <property type="term" value="C:cytosol"/>
    <property type="evidence" value="ECO:0007669"/>
    <property type="project" value="TreeGrafter"/>
</dbReference>
<dbReference type="Pfam" id="PF00588">
    <property type="entry name" value="SpoU_methylase"/>
    <property type="match status" value="1"/>
</dbReference>
<dbReference type="InterPro" id="IPR029026">
    <property type="entry name" value="tRNA_m1G_MTases_N"/>
</dbReference>
<feature type="domain" description="tRNA/rRNA methyltransferase SpoU type" evidence="3">
    <location>
        <begin position="5"/>
        <end position="151"/>
    </location>
</feature>
<proteinExistence type="predicted"/>
<dbReference type="PANTHER" id="PTHR46429">
    <property type="entry name" value="23S RRNA (GUANOSINE-2'-O-)-METHYLTRANSFERASE RLMB"/>
    <property type="match status" value="1"/>
</dbReference>
<accession>A0A2M7CJ79</accession>
<sequence length="161" mass="17873">MKKNIYLILDNLRSAHNVGAIFRTADATRVKKIFLCGITPTPSEEKQGNRRVKKASVGADKFVKWSYVKNIKAKIEKLKKQGVSIVALEQTPESINYCQAKYNFPLALVIGNEIEGVGESVLKLADQKIEIPMYGKKNSLNVTTATGIALYKILEFTNPSV</sequence>
<dbReference type="GO" id="GO:0006396">
    <property type="term" value="P:RNA processing"/>
    <property type="evidence" value="ECO:0007669"/>
    <property type="project" value="InterPro"/>
</dbReference>
<organism evidence="4 5">
    <name type="scientific">Candidatus Berkelbacteria bacterium CG03_land_8_20_14_0_80_40_36</name>
    <dbReference type="NCBI Taxonomy" id="1974509"/>
    <lineage>
        <taxon>Bacteria</taxon>
        <taxon>Candidatus Berkelbacteria</taxon>
    </lineage>
</organism>
<evidence type="ECO:0000259" key="3">
    <source>
        <dbReference type="Pfam" id="PF00588"/>
    </source>
</evidence>
<name>A0A2M7CJ79_9BACT</name>
<reference evidence="5" key="1">
    <citation type="submission" date="2017-09" db="EMBL/GenBank/DDBJ databases">
        <title>Depth-based differentiation of microbial function through sediment-hosted aquifers and enrichment of novel symbionts in the deep terrestrial subsurface.</title>
        <authorList>
            <person name="Probst A.J."/>
            <person name="Ladd B."/>
            <person name="Jarett J.K."/>
            <person name="Geller-Mcgrath D.E."/>
            <person name="Sieber C.M.K."/>
            <person name="Emerson J.B."/>
            <person name="Anantharaman K."/>
            <person name="Thomas B.C."/>
            <person name="Malmstrom R."/>
            <person name="Stieglmeier M."/>
            <person name="Klingl A."/>
            <person name="Woyke T."/>
            <person name="Ryan C.M."/>
            <person name="Banfield J.F."/>
        </authorList>
    </citation>
    <scope>NUCLEOTIDE SEQUENCE [LARGE SCALE GENOMIC DNA]</scope>
</reference>
<keyword evidence="2 4" id="KW-0808">Transferase</keyword>
<comment type="caution">
    <text evidence="4">The sequence shown here is derived from an EMBL/GenBank/DDBJ whole genome shotgun (WGS) entry which is preliminary data.</text>
</comment>
<evidence type="ECO:0000313" key="4">
    <source>
        <dbReference type="EMBL" id="PIV25689.1"/>
    </source>
</evidence>
<dbReference type="EMBL" id="PEUM01000010">
    <property type="protein sequence ID" value="PIV25689.1"/>
    <property type="molecule type" value="Genomic_DNA"/>
</dbReference>